<keyword evidence="10" id="KW-1185">Reference proteome</keyword>
<evidence type="ECO:0000259" key="7">
    <source>
        <dbReference type="Pfam" id="PF16874"/>
    </source>
</evidence>
<evidence type="ECO:0000313" key="9">
    <source>
        <dbReference type="EMBL" id="MBP2622411.1"/>
    </source>
</evidence>
<dbReference type="EC" id="3.2.1.22" evidence="3 6"/>
<dbReference type="Pfam" id="PF16875">
    <property type="entry name" value="Glyco_hydro_36N"/>
    <property type="match status" value="1"/>
</dbReference>
<dbReference type="PROSITE" id="PS00512">
    <property type="entry name" value="ALPHA_GALACTOSIDASE"/>
    <property type="match status" value="1"/>
</dbReference>
<evidence type="ECO:0000256" key="1">
    <source>
        <dbReference type="ARBA" id="ARBA00001255"/>
    </source>
</evidence>
<organism evidence="9 10">
    <name type="scientific">Streptococcus oricebi</name>
    <dbReference type="NCBI Taxonomy" id="1547447"/>
    <lineage>
        <taxon>Bacteria</taxon>
        <taxon>Bacillati</taxon>
        <taxon>Bacillota</taxon>
        <taxon>Bacilli</taxon>
        <taxon>Lactobacillales</taxon>
        <taxon>Streptococcaceae</taxon>
        <taxon>Streptococcus</taxon>
    </lineage>
</organism>
<comment type="similarity">
    <text evidence="2">Belongs to the glycosyl hydrolase 36 family.</text>
</comment>
<dbReference type="InterPro" id="IPR038417">
    <property type="entry name" value="Alpga-gal_N_sf"/>
</dbReference>
<keyword evidence="4 6" id="KW-0378">Hydrolase</keyword>
<dbReference type="InterPro" id="IPR002252">
    <property type="entry name" value="Glyco_hydro_36"/>
</dbReference>
<dbReference type="RefSeq" id="WP_209626287.1">
    <property type="nucleotide sequence ID" value="NZ_PRDG01000001.1"/>
</dbReference>
<dbReference type="InterPro" id="IPR013785">
    <property type="entry name" value="Aldolase_TIM"/>
</dbReference>
<proteinExistence type="inferred from homology"/>
<dbReference type="Gene3D" id="3.20.20.70">
    <property type="entry name" value="Aldolase class I"/>
    <property type="match status" value="1"/>
</dbReference>
<dbReference type="InterPro" id="IPR031704">
    <property type="entry name" value="Glyco_hydro_36_N"/>
</dbReference>
<dbReference type="Proteomes" id="UP001519296">
    <property type="component" value="Unassembled WGS sequence"/>
</dbReference>
<name>A0ABS5B0Q2_9STRE</name>
<dbReference type="EMBL" id="PRDG01000001">
    <property type="protein sequence ID" value="MBP2622411.1"/>
    <property type="molecule type" value="Genomic_DNA"/>
</dbReference>
<dbReference type="InterPro" id="IPR031705">
    <property type="entry name" value="Glyco_hydro_36_C"/>
</dbReference>
<gene>
    <name evidence="9" type="ORF">C4K46_00480</name>
</gene>
<evidence type="ECO:0000256" key="4">
    <source>
        <dbReference type="ARBA" id="ARBA00022801"/>
    </source>
</evidence>
<dbReference type="InterPro" id="IPR000111">
    <property type="entry name" value="Glyco_hydro_27/36_CS"/>
</dbReference>
<dbReference type="PANTHER" id="PTHR43053:SF3">
    <property type="entry name" value="ALPHA-GALACTOSIDASE C-RELATED"/>
    <property type="match status" value="1"/>
</dbReference>
<protein>
    <recommendedName>
        <fullName evidence="3 6">Alpha-galactosidase</fullName>
        <ecNumber evidence="3 6">3.2.1.22</ecNumber>
    </recommendedName>
</protein>
<dbReference type="Pfam" id="PF16874">
    <property type="entry name" value="Glyco_hydro_36C"/>
    <property type="match status" value="1"/>
</dbReference>
<evidence type="ECO:0000259" key="8">
    <source>
        <dbReference type="Pfam" id="PF16875"/>
    </source>
</evidence>
<dbReference type="PRINTS" id="PR00743">
    <property type="entry name" value="GLHYDRLASE36"/>
</dbReference>
<evidence type="ECO:0000256" key="2">
    <source>
        <dbReference type="ARBA" id="ARBA00006202"/>
    </source>
</evidence>
<dbReference type="SUPFAM" id="SSF51445">
    <property type="entry name" value="(Trans)glycosidases"/>
    <property type="match status" value="1"/>
</dbReference>
<evidence type="ECO:0000256" key="6">
    <source>
        <dbReference type="PIRNR" id="PIRNR005536"/>
    </source>
</evidence>
<dbReference type="InterPro" id="IPR050985">
    <property type="entry name" value="Alpha-glycosidase_related"/>
</dbReference>
<comment type="caution">
    <text evidence="9">The sequence shown here is derived from an EMBL/GenBank/DDBJ whole genome shotgun (WGS) entry which is preliminary data.</text>
</comment>
<keyword evidence="5 6" id="KW-0326">Glycosidase</keyword>
<dbReference type="Pfam" id="PF02065">
    <property type="entry name" value="Melibiase"/>
    <property type="match status" value="1"/>
</dbReference>
<sequence>MAIKIDKNLFYIQSKGLSLILEEREGYLLLKHLGKRIDTYHFSNQIIEREHTFAPNPNPENRGFSLDIQRQIFGQHGWGDFREPSIRIQHGTNDLTDFRFKEAQLLAGGLGPQGLPHPYPNQEAESLALILEDSLAQLRLTLYFTSYEKEATISAFAKLENLGSERVVLERFLSLCLDFPRADYDVISFQGAYGREKSLGRQELSQGIFTVSSNRGASGHSQTPSLILCERETNEVSGQAWAFQLMYSGNFQAFVQQNQVEEVRLGLGINEQEFSWELEPGQDFQTPLALITYSSQGLTQLSQASQTFIQGQILPRNFAFKPRPILLNNWEATYFNFSRKKLLDLLDEASQLGIELFVLDDGWFGQRNDDSSSLGDWSVNEEKLGGSLESFIQEVHAKGLKFGLWIEPEMVSEDSQLYRAHPDWAIQAPGRKHTYSRNQLILNLANPEVLAHLKQVLDHLLSRYEIDYIKWDMNRNMTNVGNGSSYLETRMQSHRYMLALYDLLAYVTEKHDQVLFEACSGGGGRYDLGILRYFPQVWASDNSDAISRLAIQYGSAYLYPPITMGAHVSAIPNHQMGRLTPLATRSHVAMMGNLGYELDLTNLSSSEKEQLASDLAFYKKIRPLVQLGRPYRLINPSKNSNELALQFNYRDQVLVTYVRIQGEIELMERTLRLKGLAEEGLYQVQEQDKCYSGAELMYAGLTMFLAEGDYLSRQLHLIRIA</sequence>
<dbReference type="PANTHER" id="PTHR43053">
    <property type="entry name" value="GLYCOSIDASE FAMILY 31"/>
    <property type="match status" value="1"/>
</dbReference>
<dbReference type="Gene3D" id="2.70.98.60">
    <property type="entry name" value="alpha-galactosidase from lactobacil brevis"/>
    <property type="match status" value="1"/>
</dbReference>
<dbReference type="PIRSF" id="PIRSF005536">
    <property type="entry name" value="Agal"/>
    <property type="match status" value="1"/>
</dbReference>
<dbReference type="CDD" id="cd14791">
    <property type="entry name" value="GH36"/>
    <property type="match status" value="1"/>
</dbReference>
<feature type="domain" description="Glycosyl hydrolase family 36 N-terminal" evidence="8">
    <location>
        <begin position="26"/>
        <end position="279"/>
    </location>
</feature>
<accession>A0ABS5B0Q2</accession>
<dbReference type="InterPro" id="IPR017853">
    <property type="entry name" value="GH"/>
</dbReference>
<evidence type="ECO:0000313" key="10">
    <source>
        <dbReference type="Proteomes" id="UP001519296"/>
    </source>
</evidence>
<evidence type="ECO:0000256" key="5">
    <source>
        <dbReference type="ARBA" id="ARBA00023295"/>
    </source>
</evidence>
<feature type="domain" description="Glycosyl hydrolase family 36 C-terminal" evidence="7">
    <location>
        <begin position="650"/>
        <end position="717"/>
    </location>
</feature>
<reference evidence="9 10" key="1">
    <citation type="submission" date="2018-02" db="EMBL/GenBank/DDBJ databases">
        <title>Draft genome sequence of Streptococcus oricebi CCUG 70868T type strain.</title>
        <authorList>
            <person name="Mendez V."/>
            <person name="Salva-Serra F."/>
            <person name="Jaen-Luchoro D."/>
            <person name="Gonzales-Siles L."/>
            <person name="Karlsson R."/>
            <person name="Engstrom-Jakobsson H."/>
            <person name="Busquets A."/>
            <person name="Gomila M."/>
            <person name="Pineiro-Iglesias B."/>
            <person name="Bennasar-Figueras A."/>
            <person name="Seeger M."/>
            <person name="Moore E."/>
        </authorList>
    </citation>
    <scope>NUCLEOTIDE SEQUENCE [LARGE SCALE GENOMIC DNA]</scope>
    <source>
        <strain evidence="9 10">CCUG 70868</strain>
    </source>
</reference>
<dbReference type="Gene3D" id="2.60.40.1180">
    <property type="entry name" value="Golgi alpha-mannosidase II"/>
    <property type="match status" value="1"/>
</dbReference>
<evidence type="ECO:0000256" key="3">
    <source>
        <dbReference type="ARBA" id="ARBA00012755"/>
    </source>
</evidence>
<comment type="catalytic activity">
    <reaction evidence="1 6">
        <text>Hydrolysis of terminal, non-reducing alpha-D-galactose residues in alpha-D-galactosides, including galactose oligosaccharides, galactomannans and galactolipids.</text>
        <dbReference type="EC" id="3.2.1.22"/>
    </reaction>
</comment>
<dbReference type="InterPro" id="IPR013780">
    <property type="entry name" value="Glyco_hydro_b"/>
</dbReference>